<gene>
    <name evidence="1" type="ORF">LTRI10_LOCUS48130</name>
</gene>
<protein>
    <recommendedName>
        <fullName evidence="3">Reverse transcriptase</fullName>
    </recommendedName>
</protein>
<dbReference type="Proteomes" id="UP001497516">
    <property type="component" value="Chromosome 8"/>
</dbReference>
<accession>A0AAV2GCX7</accession>
<evidence type="ECO:0000313" key="2">
    <source>
        <dbReference type="Proteomes" id="UP001497516"/>
    </source>
</evidence>
<dbReference type="PANTHER" id="PTHR46890">
    <property type="entry name" value="NON-LTR RETROLELEMENT REVERSE TRANSCRIPTASE-LIKE PROTEIN-RELATED"/>
    <property type="match status" value="1"/>
</dbReference>
<evidence type="ECO:0000313" key="1">
    <source>
        <dbReference type="EMBL" id="CAL1408546.1"/>
    </source>
</evidence>
<dbReference type="PANTHER" id="PTHR46890:SF48">
    <property type="entry name" value="RNA-DIRECTED DNA POLYMERASE"/>
    <property type="match status" value="1"/>
</dbReference>
<name>A0AAV2GCX7_9ROSI</name>
<dbReference type="EMBL" id="OZ034821">
    <property type="protein sequence ID" value="CAL1408546.1"/>
    <property type="molecule type" value="Genomic_DNA"/>
</dbReference>
<sequence>MSTSLAAPVSPGEIKRAVFQIATTQEPESGGFTGVLFRSYWDIVGEDVVLAVSSFFESGSLLKNFNHTWLVLAPKVDVVETMKQLRPISLYQFVYKIIAKILVERLTHFLPSIVSPG</sequence>
<dbReference type="AlphaFoldDB" id="A0AAV2GCX7"/>
<keyword evidence="2" id="KW-1185">Reference proteome</keyword>
<evidence type="ECO:0008006" key="3">
    <source>
        <dbReference type="Google" id="ProtNLM"/>
    </source>
</evidence>
<reference evidence="1 2" key="1">
    <citation type="submission" date="2024-04" db="EMBL/GenBank/DDBJ databases">
        <authorList>
            <person name="Fracassetti M."/>
        </authorList>
    </citation>
    <scope>NUCLEOTIDE SEQUENCE [LARGE SCALE GENOMIC DNA]</scope>
</reference>
<organism evidence="1 2">
    <name type="scientific">Linum trigynum</name>
    <dbReference type="NCBI Taxonomy" id="586398"/>
    <lineage>
        <taxon>Eukaryota</taxon>
        <taxon>Viridiplantae</taxon>
        <taxon>Streptophyta</taxon>
        <taxon>Embryophyta</taxon>
        <taxon>Tracheophyta</taxon>
        <taxon>Spermatophyta</taxon>
        <taxon>Magnoliopsida</taxon>
        <taxon>eudicotyledons</taxon>
        <taxon>Gunneridae</taxon>
        <taxon>Pentapetalae</taxon>
        <taxon>rosids</taxon>
        <taxon>fabids</taxon>
        <taxon>Malpighiales</taxon>
        <taxon>Linaceae</taxon>
        <taxon>Linum</taxon>
    </lineage>
</organism>
<proteinExistence type="predicted"/>
<dbReference type="InterPro" id="IPR052343">
    <property type="entry name" value="Retrotransposon-Effector_Assoc"/>
</dbReference>